<organism evidence="1 2">
    <name type="scientific">Acipenser ruthenus</name>
    <name type="common">Sterlet sturgeon</name>
    <dbReference type="NCBI Taxonomy" id="7906"/>
    <lineage>
        <taxon>Eukaryota</taxon>
        <taxon>Metazoa</taxon>
        <taxon>Chordata</taxon>
        <taxon>Craniata</taxon>
        <taxon>Vertebrata</taxon>
        <taxon>Euteleostomi</taxon>
        <taxon>Actinopterygii</taxon>
        <taxon>Chondrostei</taxon>
        <taxon>Acipenseriformes</taxon>
        <taxon>Acipenseridae</taxon>
        <taxon>Acipenser</taxon>
    </lineage>
</organism>
<gene>
    <name evidence="1" type="ORF">EOD39_11930</name>
</gene>
<evidence type="ECO:0000313" key="2">
    <source>
        <dbReference type="Proteomes" id="UP000289886"/>
    </source>
</evidence>
<name>A0A444UML5_ACIRT</name>
<dbReference type="Proteomes" id="UP000289886">
    <property type="component" value="Unassembled WGS sequence"/>
</dbReference>
<sequence>MWSRQEKVGKLVDVVVDMNRGVIMVVVVVFHTGDSQPGIERRAAHGGRSHLLTPEQELAIVDLICANNGIRLCEIQSCIVAHEDVFYGENSIRVSTIDRILKRHNVSMKAIYRVRFERNSERVKGEHPLRHR</sequence>
<comment type="caution">
    <text evidence="1">The sequence shown here is derived from an EMBL/GenBank/DDBJ whole genome shotgun (WGS) entry which is preliminary data.</text>
</comment>
<dbReference type="EMBL" id="SCEB01214252">
    <property type="protein sequence ID" value="RXM36368.1"/>
    <property type="molecule type" value="Genomic_DNA"/>
</dbReference>
<keyword evidence="2" id="KW-1185">Reference proteome</keyword>
<protein>
    <submittedName>
        <fullName evidence="1">Uncharacterized protein</fullName>
    </submittedName>
</protein>
<accession>A0A444UML5</accession>
<reference evidence="1 2" key="1">
    <citation type="submission" date="2019-01" db="EMBL/GenBank/DDBJ databases">
        <title>Draft Genome and Complete Hox-Cluster Characterization of the Sterlet Sturgeon (Acipenser ruthenus).</title>
        <authorList>
            <person name="Wei Q."/>
        </authorList>
    </citation>
    <scope>NUCLEOTIDE SEQUENCE [LARGE SCALE GENOMIC DNA]</scope>
    <source>
        <strain evidence="1">WHYD16114868_AA</strain>
        <tissue evidence="1">Blood</tissue>
    </source>
</reference>
<proteinExistence type="predicted"/>
<evidence type="ECO:0000313" key="1">
    <source>
        <dbReference type="EMBL" id="RXM36368.1"/>
    </source>
</evidence>
<dbReference type="AlphaFoldDB" id="A0A444UML5"/>